<organism evidence="3 4">
    <name type="scientific">Dolosigranulum pigrum</name>
    <dbReference type="NCBI Taxonomy" id="29394"/>
    <lineage>
        <taxon>Bacteria</taxon>
        <taxon>Bacillati</taxon>
        <taxon>Bacillota</taxon>
        <taxon>Bacilli</taxon>
        <taxon>Lactobacillales</taxon>
        <taxon>Carnobacteriaceae</taxon>
        <taxon>Dolosigranulum</taxon>
    </lineage>
</organism>
<evidence type="ECO:0000256" key="1">
    <source>
        <dbReference type="SAM" id="Coils"/>
    </source>
</evidence>
<feature type="region of interest" description="Disordered" evidence="2">
    <location>
        <begin position="317"/>
        <end position="372"/>
    </location>
</feature>
<keyword evidence="1" id="KW-0175">Coiled coil</keyword>
<feature type="coiled-coil region" evidence="1">
    <location>
        <begin position="192"/>
        <end position="219"/>
    </location>
</feature>
<reference evidence="3 4" key="1">
    <citation type="submission" date="2017-01" db="EMBL/GenBank/DDBJ databases">
        <title>Complete Genome Sequence of Dolosigranulum pigrum isolated from a Patient with interstitial lung disease.</title>
        <authorList>
            <person name="Mukhopadhyay R."/>
            <person name="Joaquin J."/>
            <person name="Hogue R."/>
            <person name="Fitzgerald S."/>
            <person name="Jospin G."/>
            <person name="Eisen J.A."/>
            <person name="Chaturvedi V."/>
        </authorList>
    </citation>
    <scope>NUCLEOTIDE SEQUENCE [LARGE SCALE GENOMIC DNA]</scope>
    <source>
        <strain evidence="3 4">15S00348</strain>
    </source>
</reference>
<sequence>MTIKKMIKTTILMVVAIIISIGVVESASAMIETKEWKKPTFVYGGGLNADEINQTAGIFEISRQDVVEAPITGEDYGKYLGTAPVDTSALISSVLVVKQNNISGVEVINKTPNNITQVTQLQYTNAAITAGITNARIYVGSIKQVTGTSALTGVYKAYAMNGENLESDRMEVAQVELETTNQIASSLDETDSVKLEQAIVDIKKDLAELKQQVGELATREDIERIINDALMQHQLQNVITTEQIDRLISLFERYQQTSAIDSTEVTEQLNNFANDISGRFDSFVQDAKDSGLWDRIVQFFQSIWESIMGLFGESNGVTESSIQEPTLTDPTEDLDQETFDSVAPQSDDRTDMGAEQPTADDQPIDGQDETIE</sequence>
<accession>A0A1S8KQ90</accession>
<dbReference type="Pfam" id="PF06207">
    <property type="entry name" value="DUF1002"/>
    <property type="match status" value="1"/>
</dbReference>
<name>A0A1S8KQ90_9LACT</name>
<comment type="caution">
    <text evidence="3">The sequence shown here is derived from an EMBL/GenBank/DDBJ whole genome shotgun (WGS) entry which is preliminary data.</text>
</comment>
<protein>
    <submittedName>
        <fullName evidence="3">Inosine-5-monophosphate dehydrogenase</fullName>
    </submittedName>
</protein>
<dbReference type="InterPro" id="IPR009343">
    <property type="entry name" value="DUF1002"/>
</dbReference>
<gene>
    <name evidence="3" type="ORF">BWX42_09515</name>
</gene>
<dbReference type="Proteomes" id="UP000190409">
    <property type="component" value="Unassembled WGS sequence"/>
</dbReference>
<dbReference type="EMBL" id="MUYF01000003">
    <property type="protein sequence ID" value="OOL81897.1"/>
    <property type="molecule type" value="Genomic_DNA"/>
</dbReference>
<evidence type="ECO:0000313" key="3">
    <source>
        <dbReference type="EMBL" id="OOL81897.1"/>
    </source>
</evidence>
<evidence type="ECO:0000313" key="4">
    <source>
        <dbReference type="Proteomes" id="UP000190409"/>
    </source>
</evidence>
<evidence type="ECO:0000256" key="2">
    <source>
        <dbReference type="SAM" id="MobiDB-lite"/>
    </source>
</evidence>
<dbReference type="AlphaFoldDB" id="A0A1S8KQ90"/>
<feature type="compositionally biased region" description="Acidic residues" evidence="2">
    <location>
        <begin position="362"/>
        <end position="372"/>
    </location>
</feature>
<feature type="compositionally biased region" description="Polar residues" evidence="2">
    <location>
        <begin position="317"/>
        <end position="329"/>
    </location>
</feature>
<proteinExistence type="predicted"/>